<dbReference type="SUPFAM" id="SSF55729">
    <property type="entry name" value="Acyl-CoA N-acyltransferases (Nat)"/>
    <property type="match status" value="1"/>
</dbReference>
<feature type="domain" description="N-acetyltransferase" evidence="1">
    <location>
        <begin position="85"/>
        <end position="209"/>
    </location>
</feature>
<evidence type="ECO:0000313" key="3">
    <source>
        <dbReference type="Proteomes" id="UP000579945"/>
    </source>
</evidence>
<organism evidence="2 3">
    <name type="scientific">Nonomuraea dietziae</name>
    <dbReference type="NCBI Taxonomy" id="65515"/>
    <lineage>
        <taxon>Bacteria</taxon>
        <taxon>Bacillati</taxon>
        <taxon>Actinomycetota</taxon>
        <taxon>Actinomycetes</taxon>
        <taxon>Streptosporangiales</taxon>
        <taxon>Streptosporangiaceae</taxon>
        <taxon>Nonomuraea</taxon>
    </lineage>
</organism>
<sequence length="209" mass="22367">MTLEDFLVRAAEGRPPAADGTVTIVAQPSPRDMGVIAFTGHSVVFADLDTRWLRDRLPEGDLSAPLNPPFLRALELETGRAVDNVDVLALGLPERGPLPSWLTEVTGHDHPRVARAMRHRSAVRVWVCEEGLLSIGRGVAGRWEAAVEVAPEHRGRGAGRRLALAARRLCDAPLWAQIAPGNAASLRAFLAAGFAPMGAEALLVAAESR</sequence>
<comment type="caution">
    <text evidence="2">The sequence shown here is derived from an EMBL/GenBank/DDBJ whole genome shotgun (WGS) entry which is preliminary data.</text>
</comment>
<dbReference type="PROSITE" id="PS51186">
    <property type="entry name" value="GNAT"/>
    <property type="match status" value="1"/>
</dbReference>
<evidence type="ECO:0000259" key="1">
    <source>
        <dbReference type="PROSITE" id="PS51186"/>
    </source>
</evidence>
<gene>
    <name evidence="2" type="ORF">FHR33_007941</name>
</gene>
<evidence type="ECO:0000313" key="2">
    <source>
        <dbReference type="EMBL" id="MBB3732081.1"/>
    </source>
</evidence>
<dbReference type="Pfam" id="PF00583">
    <property type="entry name" value="Acetyltransf_1"/>
    <property type="match status" value="1"/>
</dbReference>
<dbReference type="InterPro" id="IPR016181">
    <property type="entry name" value="Acyl_CoA_acyltransferase"/>
</dbReference>
<name>A0A7W5YC53_9ACTN</name>
<keyword evidence="2" id="KW-0808">Transferase</keyword>
<keyword evidence="3" id="KW-1185">Reference proteome</keyword>
<dbReference type="Gene3D" id="3.40.630.30">
    <property type="match status" value="1"/>
</dbReference>
<dbReference type="GO" id="GO:0016747">
    <property type="term" value="F:acyltransferase activity, transferring groups other than amino-acyl groups"/>
    <property type="evidence" value="ECO:0007669"/>
    <property type="project" value="InterPro"/>
</dbReference>
<proteinExistence type="predicted"/>
<dbReference type="RefSeq" id="WP_183658840.1">
    <property type="nucleotide sequence ID" value="NZ_BAAAXX010000033.1"/>
</dbReference>
<reference evidence="2 3" key="1">
    <citation type="submission" date="2020-08" db="EMBL/GenBank/DDBJ databases">
        <title>Sequencing the genomes of 1000 actinobacteria strains.</title>
        <authorList>
            <person name="Klenk H.-P."/>
        </authorList>
    </citation>
    <scope>NUCLEOTIDE SEQUENCE [LARGE SCALE GENOMIC DNA]</scope>
    <source>
        <strain evidence="2 3">DSM 44320</strain>
    </source>
</reference>
<protein>
    <submittedName>
        <fullName evidence="2">GNAT superfamily N-acetyltransferase</fullName>
    </submittedName>
</protein>
<dbReference type="Proteomes" id="UP000579945">
    <property type="component" value="Unassembled WGS sequence"/>
</dbReference>
<dbReference type="AlphaFoldDB" id="A0A7W5YC53"/>
<dbReference type="InterPro" id="IPR000182">
    <property type="entry name" value="GNAT_dom"/>
</dbReference>
<dbReference type="GeneID" id="95394134"/>
<accession>A0A7W5YC53</accession>
<dbReference type="EMBL" id="JACIBV010000001">
    <property type="protein sequence ID" value="MBB3732081.1"/>
    <property type="molecule type" value="Genomic_DNA"/>
</dbReference>